<evidence type="ECO:0000256" key="1">
    <source>
        <dbReference type="ARBA" id="ARBA00004651"/>
    </source>
</evidence>
<feature type="transmembrane region" description="Helical" evidence="7">
    <location>
        <begin position="241"/>
        <end position="262"/>
    </location>
</feature>
<comment type="subcellular location">
    <subcellularLocation>
        <location evidence="1 7">Cell membrane</location>
        <topology evidence="1 7">Multi-pass membrane protein</topology>
    </subcellularLocation>
</comment>
<evidence type="ECO:0000256" key="5">
    <source>
        <dbReference type="ARBA" id="ARBA00022989"/>
    </source>
</evidence>
<reference evidence="9 10" key="1">
    <citation type="submission" date="2020-07" db="EMBL/GenBank/DDBJ databases">
        <title>Characterization and genome sequencing of isolate MD1, a novel member within the family Lachnospiraceae.</title>
        <authorList>
            <person name="Rettenmaier R."/>
            <person name="Di Bello L."/>
            <person name="Zinser C."/>
            <person name="Scheitz K."/>
            <person name="Liebl W."/>
            <person name="Zverlov V."/>
        </authorList>
    </citation>
    <scope>NUCLEOTIDE SEQUENCE [LARGE SCALE GENOMIC DNA]</scope>
    <source>
        <strain evidence="9 10">MD1</strain>
    </source>
</reference>
<keyword evidence="10" id="KW-1185">Reference proteome</keyword>
<feature type="domain" description="ABC transmembrane type-1" evidence="8">
    <location>
        <begin position="121"/>
        <end position="319"/>
    </location>
</feature>
<dbReference type="Pfam" id="PF12911">
    <property type="entry name" value="OppC_N"/>
    <property type="match status" value="1"/>
</dbReference>
<evidence type="ECO:0000256" key="3">
    <source>
        <dbReference type="ARBA" id="ARBA00022475"/>
    </source>
</evidence>
<organism evidence="9 10">
    <name type="scientific">Variimorphobacter saccharofermentans</name>
    <dbReference type="NCBI Taxonomy" id="2755051"/>
    <lineage>
        <taxon>Bacteria</taxon>
        <taxon>Bacillati</taxon>
        <taxon>Bacillota</taxon>
        <taxon>Clostridia</taxon>
        <taxon>Lachnospirales</taxon>
        <taxon>Lachnospiraceae</taxon>
        <taxon>Variimorphobacter</taxon>
    </lineage>
</organism>
<keyword evidence="3" id="KW-1003">Cell membrane</keyword>
<dbReference type="InterPro" id="IPR035906">
    <property type="entry name" value="MetI-like_sf"/>
</dbReference>
<evidence type="ECO:0000256" key="7">
    <source>
        <dbReference type="RuleBase" id="RU363032"/>
    </source>
</evidence>
<dbReference type="EMBL" id="JACEGA010000001">
    <property type="protein sequence ID" value="MBB2184094.1"/>
    <property type="molecule type" value="Genomic_DNA"/>
</dbReference>
<evidence type="ECO:0000259" key="8">
    <source>
        <dbReference type="PROSITE" id="PS50928"/>
    </source>
</evidence>
<evidence type="ECO:0000313" key="9">
    <source>
        <dbReference type="EMBL" id="MBB2184094.1"/>
    </source>
</evidence>
<comment type="caution">
    <text evidence="9">The sequence shown here is derived from an EMBL/GenBank/DDBJ whole genome shotgun (WGS) entry which is preliminary data.</text>
</comment>
<evidence type="ECO:0000256" key="6">
    <source>
        <dbReference type="ARBA" id="ARBA00023136"/>
    </source>
</evidence>
<feature type="transmembrane region" description="Helical" evidence="7">
    <location>
        <begin position="268"/>
        <end position="288"/>
    </location>
</feature>
<dbReference type="SUPFAM" id="SSF161098">
    <property type="entry name" value="MetI-like"/>
    <property type="match status" value="1"/>
</dbReference>
<dbReference type="Pfam" id="PF00528">
    <property type="entry name" value="BPD_transp_1"/>
    <property type="match status" value="1"/>
</dbReference>
<dbReference type="PANTHER" id="PTHR43386">
    <property type="entry name" value="OLIGOPEPTIDE TRANSPORT SYSTEM PERMEASE PROTEIN APPC"/>
    <property type="match status" value="1"/>
</dbReference>
<feature type="transmembrane region" description="Helical" evidence="7">
    <location>
        <begin position="191"/>
        <end position="210"/>
    </location>
</feature>
<protein>
    <submittedName>
        <fullName evidence="9">ABC transporter permease</fullName>
    </submittedName>
</protein>
<dbReference type="Gene3D" id="1.10.3720.10">
    <property type="entry name" value="MetI-like"/>
    <property type="match status" value="1"/>
</dbReference>
<keyword evidence="2 7" id="KW-0813">Transport</keyword>
<dbReference type="GO" id="GO:0055085">
    <property type="term" value="P:transmembrane transport"/>
    <property type="evidence" value="ECO:0007669"/>
    <property type="project" value="InterPro"/>
</dbReference>
<sequence length="332" mass="36962">MIDTIQQQNELELEEFEQNQVILSPGQLVLKRFFRNKLATIGIVIIAAMLLFCFIGPLLSPYGEYEIFYINKDTKEEISMHDSRISEQGVTVHIRAPISSSHWLGTDADGRDVLTRLMYGGRVSLTVGLVVVLVELIIGVTLGGIAGYYGGKIDMIIMRLVEIFYSIPFIPVMLIISAVMVGYGISPRYKIYIIMLVMGVLYWAGVARMVRGQLLSLREMEFMQAAEATGIRTSRKIFKHLVPNVMPIIIIIATMDLGGIILTESTLSFLGVGIAFPYASWGNMVNAVTNSIILKSFPNIWVPPGICILLTVLAFNFIGDGLRDAYDPKMKR</sequence>
<dbReference type="Proteomes" id="UP000574276">
    <property type="component" value="Unassembled WGS sequence"/>
</dbReference>
<keyword evidence="6 7" id="KW-0472">Membrane</keyword>
<feature type="transmembrane region" description="Helical" evidence="7">
    <location>
        <begin position="125"/>
        <end position="151"/>
    </location>
</feature>
<proteinExistence type="inferred from homology"/>
<dbReference type="PANTHER" id="PTHR43386:SF1">
    <property type="entry name" value="D,D-DIPEPTIDE TRANSPORT SYSTEM PERMEASE PROTEIN DDPC-RELATED"/>
    <property type="match status" value="1"/>
</dbReference>
<keyword evidence="5 7" id="KW-1133">Transmembrane helix</keyword>
<keyword evidence="4 7" id="KW-0812">Transmembrane</keyword>
<dbReference type="AlphaFoldDB" id="A0A839K2P4"/>
<accession>A0A839K2P4</accession>
<name>A0A839K2P4_9FIRM</name>
<dbReference type="CDD" id="cd06261">
    <property type="entry name" value="TM_PBP2"/>
    <property type="match status" value="1"/>
</dbReference>
<dbReference type="InterPro" id="IPR025966">
    <property type="entry name" value="OppC_N"/>
</dbReference>
<dbReference type="InterPro" id="IPR050366">
    <property type="entry name" value="BP-dependent_transpt_permease"/>
</dbReference>
<evidence type="ECO:0000256" key="2">
    <source>
        <dbReference type="ARBA" id="ARBA00022448"/>
    </source>
</evidence>
<dbReference type="GO" id="GO:0005886">
    <property type="term" value="C:plasma membrane"/>
    <property type="evidence" value="ECO:0007669"/>
    <property type="project" value="UniProtKB-SubCell"/>
</dbReference>
<evidence type="ECO:0000313" key="10">
    <source>
        <dbReference type="Proteomes" id="UP000574276"/>
    </source>
</evidence>
<dbReference type="InterPro" id="IPR000515">
    <property type="entry name" value="MetI-like"/>
</dbReference>
<evidence type="ECO:0000256" key="4">
    <source>
        <dbReference type="ARBA" id="ARBA00022692"/>
    </source>
</evidence>
<gene>
    <name evidence="9" type="ORF">H0486_14530</name>
</gene>
<feature type="transmembrane region" description="Helical" evidence="7">
    <location>
        <begin position="300"/>
        <end position="319"/>
    </location>
</feature>
<comment type="similarity">
    <text evidence="7">Belongs to the binding-protein-dependent transport system permease family.</text>
</comment>
<dbReference type="PROSITE" id="PS50928">
    <property type="entry name" value="ABC_TM1"/>
    <property type="match status" value="1"/>
</dbReference>
<feature type="transmembrane region" description="Helical" evidence="7">
    <location>
        <begin position="38"/>
        <end position="59"/>
    </location>
</feature>
<feature type="transmembrane region" description="Helical" evidence="7">
    <location>
        <begin position="163"/>
        <end position="185"/>
    </location>
</feature>